<name>A0A9D1CKM9_9FIRM</name>
<dbReference type="AlphaFoldDB" id="A0A9D1CKM9"/>
<keyword evidence="2 3" id="KW-0808">Transferase</keyword>
<dbReference type="Proteomes" id="UP000886725">
    <property type="component" value="Unassembled WGS sequence"/>
</dbReference>
<sequence>MRIISGSLKGRKLSGYDIEGTRPTMDKVKESMFAMIQFQIAGSIALDLFAGTGSLGLEAISNGAEHCYFVDRNFKCTQIIAKDIQTFGIQDKATVLTMNWQKALSFFKEKNIQFDLVFLDPPYKDFVIADSIQSMKELNLLKKGAWIICEMEQNYEQINDISFELQKIRQYGPKTVLIYKFI</sequence>
<dbReference type="InterPro" id="IPR004398">
    <property type="entry name" value="RNA_MeTrfase_RsmD"/>
</dbReference>
<comment type="caution">
    <text evidence="3">The sequence shown here is derived from an EMBL/GenBank/DDBJ whole genome shotgun (WGS) entry which is preliminary data.</text>
</comment>
<proteinExistence type="predicted"/>
<dbReference type="PROSITE" id="PS00092">
    <property type="entry name" value="N6_MTASE"/>
    <property type="match status" value="1"/>
</dbReference>
<accession>A0A9D1CKM9</accession>
<dbReference type="NCBIfam" id="TIGR00095">
    <property type="entry name" value="16S rRNA (guanine(966)-N(2))-methyltransferase RsmD"/>
    <property type="match status" value="1"/>
</dbReference>
<evidence type="ECO:0000256" key="2">
    <source>
        <dbReference type="ARBA" id="ARBA00022679"/>
    </source>
</evidence>
<dbReference type="Pfam" id="PF03602">
    <property type="entry name" value="Cons_hypoth95"/>
    <property type="match status" value="1"/>
</dbReference>
<protein>
    <submittedName>
        <fullName evidence="3">16S rRNA (Guanine(966)-N(2))-methyltransferase RsmD</fullName>
        <ecNumber evidence="3">2.1.1.171</ecNumber>
    </submittedName>
</protein>
<evidence type="ECO:0000313" key="4">
    <source>
        <dbReference type="Proteomes" id="UP000886725"/>
    </source>
</evidence>
<reference evidence="3" key="1">
    <citation type="submission" date="2020-10" db="EMBL/GenBank/DDBJ databases">
        <authorList>
            <person name="Gilroy R."/>
        </authorList>
    </citation>
    <scope>NUCLEOTIDE SEQUENCE</scope>
    <source>
        <strain evidence="3">CHK165-10780</strain>
    </source>
</reference>
<dbReference type="GO" id="GO:0003676">
    <property type="term" value="F:nucleic acid binding"/>
    <property type="evidence" value="ECO:0007669"/>
    <property type="project" value="InterPro"/>
</dbReference>
<dbReference type="CDD" id="cd02440">
    <property type="entry name" value="AdoMet_MTases"/>
    <property type="match status" value="1"/>
</dbReference>
<dbReference type="InterPro" id="IPR002052">
    <property type="entry name" value="DNA_methylase_N6_adenine_CS"/>
</dbReference>
<keyword evidence="1 3" id="KW-0489">Methyltransferase</keyword>
<dbReference type="Gene3D" id="3.40.50.150">
    <property type="entry name" value="Vaccinia Virus protein VP39"/>
    <property type="match status" value="1"/>
</dbReference>
<reference evidence="3" key="2">
    <citation type="journal article" date="2021" name="PeerJ">
        <title>Extensive microbial diversity within the chicken gut microbiome revealed by metagenomics and culture.</title>
        <authorList>
            <person name="Gilroy R."/>
            <person name="Ravi A."/>
            <person name="Getino M."/>
            <person name="Pursley I."/>
            <person name="Horton D.L."/>
            <person name="Alikhan N.F."/>
            <person name="Baker D."/>
            <person name="Gharbi K."/>
            <person name="Hall N."/>
            <person name="Watson M."/>
            <person name="Adriaenssens E.M."/>
            <person name="Foster-Nyarko E."/>
            <person name="Jarju S."/>
            <person name="Secka A."/>
            <person name="Antonio M."/>
            <person name="Oren A."/>
            <person name="Chaudhuri R.R."/>
            <person name="La Ragione R."/>
            <person name="Hildebrand F."/>
            <person name="Pallen M.J."/>
        </authorList>
    </citation>
    <scope>NUCLEOTIDE SEQUENCE</scope>
    <source>
        <strain evidence="3">CHK165-10780</strain>
    </source>
</reference>
<dbReference type="PIRSF" id="PIRSF004553">
    <property type="entry name" value="CHP00095"/>
    <property type="match status" value="1"/>
</dbReference>
<evidence type="ECO:0000313" key="3">
    <source>
        <dbReference type="EMBL" id="HIQ65391.1"/>
    </source>
</evidence>
<dbReference type="EMBL" id="DVFU01000128">
    <property type="protein sequence ID" value="HIQ65391.1"/>
    <property type="molecule type" value="Genomic_DNA"/>
</dbReference>
<dbReference type="PANTHER" id="PTHR43542">
    <property type="entry name" value="METHYLTRANSFERASE"/>
    <property type="match status" value="1"/>
</dbReference>
<gene>
    <name evidence="3" type="primary">rsmD</name>
    <name evidence="3" type="ORF">IAC85_06615</name>
</gene>
<dbReference type="SUPFAM" id="SSF53335">
    <property type="entry name" value="S-adenosyl-L-methionine-dependent methyltransferases"/>
    <property type="match status" value="1"/>
</dbReference>
<dbReference type="EC" id="2.1.1.171" evidence="3"/>
<organism evidence="3 4">
    <name type="scientific">Candidatus Faecenecus gallistercoris</name>
    <dbReference type="NCBI Taxonomy" id="2840793"/>
    <lineage>
        <taxon>Bacteria</taxon>
        <taxon>Bacillati</taxon>
        <taxon>Bacillota</taxon>
        <taxon>Bacillota incertae sedis</taxon>
        <taxon>Candidatus Faecenecus</taxon>
    </lineage>
</organism>
<dbReference type="PANTHER" id="PTHR43542:SF1">
    <property type="entry name" value="METHYLTRANSFERASE"/>
    <property type="match status" value="1"/>
</dbReference>
<evidence type="ECO:0000256" key="1">
    <source>
        <dbReference type="ARBA" id="ARBA00022603"/>
    </source>
</evidence>
<dbReference type="GO" id="GO:0052913">
    <property type="term" value="F:16S rRNA (guanine(966)-N(2))-methyltransferase activity"/>
    <property type="evidence" value="ECO:0007669"/>
    <property type="project" value="UniProtKB-EC"/>
</dbReference>
<dbReference type="InterPro" id="IPR029063">
    <property type="entry name" value="SAM-dependent_MTases_sf"/>
</dbReference>